<dbReference type="InterPro" id="IPR003653">
    <property type="entry name" value="Peptidase_C48_C"/>
</dbReference>
<evidence type="ECO:0000256" key="3">
    <source>
        <dbReference type="ARBA" id="ARBA00022801"/>
    </source>
</evidence>
<protein>
    <recommendedName>
        <fullName evidence="5">Ubiquitin-like protease family profile domain-containing protein</fullName>
    </recommendedName>
</protein>
<dbReference type="Gene3D" id="1.10.418.20">
    <property type="match status" value="1"/>
</dbReference>
<dbReference type="EMBL" id="MBFR01000239">
    <property type="protein sequence ID" value="PVU90776.1"/>
    <property type="molecule type" value="Genomic_DNA"/>
</dbReference>
<dbReference type="PANTHER" id="PTHR12606:SF141">
    <property type="entry name" value="GH15225P-RELATED"/>
    <property type="match status" value="1"/>
</dbReference>
<sequence>MYLDSLLGKNDSCLMALLDYIDNESDIPVQKNGYDCGVFTAVFAEHASRGAEFIFSQQDMKYYRKKIMLEILSNQIY</sequence>
<evidence type="ECO:0000313" key="7">
    <source>
        <dbReference type="Proteomes" id="UP000245383"/>
    </source>
</evidence>
<evidence type="ECO:0000259" key="5">
    <source>
        <dbReference type="Pfam" id="PF02902"/>
    </source>
</evidence>
<dbReference type="GO" id="GO:0016929">
    <property type="term" value="F:deSUMOylase activity"/>
    <property type="evidence" value="ECO:0007669"/>
    <property type="project" value="TreeGrafter"/>
</dbReference>
<dbReference type="Pfam" id="PF02902">
    <property type="entry name" value="Peptidase_C48"/>
    <property type="match status" value="1"/>
</dbReference>
<dbReference type="GO" id="GO:0006508">
    <property type="term" value="P:proteolysis"/>
    <property type="evidence" value="ECO:0007669"/>
    <property type="project" value="UniProtKB-KW"/>
</dbReference>
<dbReference type="OrthoDB" id="1939479at2759"/>
<proteinExistence type="inferred from homology"/>
<reference evidence="6 7" key="1">
    <citation type="journal article" date="2018" name="MBio">
        <title>Comparative Genomics Reveals the Core Gene Toolbox for the Fungus-Insect Symbiosis.</title>
        <authorList>
            <person name="Wang Y."/>
            <person name="Stata M."/>
            <person name="Wang W."/>
            <person name="Stajich J.E."/>
            <person name="White M.M."/>
            <person name="Moncalvo J.M."/>
        </authorList>
    </citation>
    <scope>NUCLEOTIDE SEQUENCE [LARGE SCALE GENOMIC DNA]</scope>
    <source>
        <strain evidence="6 7">SWE-8-4</strain>
    </source>
</reference>
<organism evidence="6 7">
    <name type="scientific">Smittium simulii</name>
    <dbReference type="NCBI Taxonomy" id="133385"/>
    <lineage>
        <taxon>Eukaryota</taxon>
        <taxon>Fungi</taxon>
        <taxon>Fungi incertae sedis</taxon>
        <taxon>Zoopagomycota</taxon>
        <taxon>Kickxellomycotina</taxon>
        <taxon>Harpellomycetes</taxon>
        <taxon>Harpellales</taxon>
        <taxon>Legeriomycetaceae</taxon>
        <taxon>Smittium</taxon>
    </lineage>
</organism>
<dbReference type="GO" id="GO:0005634">
    <property type="term" value="C:nucleus"/>
    <property type="evidence" value="ECO:0007669"/>
    <property type="project" value="TreeGrafter"/>
</dbReference>
<dbReference type="GO" id="GO:0016926">
    <property type="term" value="P:protein desumoylation"/>
    <property type="evidence" value="ECO:0007669"/>
    <property type="project" value="TreeGrafter"/>
</dbReference>
<evidence type="ECO:0000256" key="2">
    <source>
        <dbReference type="ARBA" id="ARBA00022670"/>
    </source>
</evidence>
<dbReference type="SUPFAM" id="SSF54001">
    <property type="entry name" value="Cysteine proteinases"/>
    <property type="match status" value="1"/>
</dbReference>
<name>A0A2T9YEL9_9FUNG</name>
<dbReference type="PANTHER" id="PTHR12606">
    <property type="entry name" value="SENTRIN/SUMO-SPECIFIC PROTEASE"/>
    <property type="match status" value="1"/>
</dbReference>
<comment type="similarity">
    <text evidence="1">Belongs to the peptidase C48 family.</text>
</comment>
<dbReference type="AlphaFoldDB" id="A0A2T9YEL9"/>
<dbReference type="STRING" id="133385.A0A2T9YEL9"/>
<feature type="domain" description="Ubiquitin-like protease family profile" evidence="5">
    <location>
        <begin position="22"/>
        <end position="71"/>
    </location>
</feature>
<dbReference type="Proteomes" id="UP000245383">
    <property type="component" value="Unassembled WGS sequence"/>
</dbReference>
<keyword evidence="7" id="KW-1185">Reference proteome</keyword>
<evidence type="ECO:0000256" key="1">
    <source>
        <dbReference type="ARBA" id="ARBA00005234"/>
    </source>
</evidence>
<dbReference type="InterPro" id="IPR038765">
    <property type="entry name" value="Papain-like_cys_pep_sf"/>
</dbReference>
<comment type="caution">
    <text evidence="6">The sequence shown here is derived from an EMBL/GenBank/DDBJ whole genome shotgun (WGS) entry which is preliminary data.</text>
</comment>
<keyword evidence="3" id="KW-0378">Hydrolase</keyword>
<gene>
    <name evidence="6" type="ORF">BB561_004720</name>
</gene>
<keyword evidence="2" id="KW-0645">Protease</keyword>
<evidence type="ECO:0000256" key="4">
    <source>
        <dbReference type="ARBA" id="ARBA00022807"/>
    </source>
</evidence>
<accession>A0A2T9YEL9</accession>
<keyword evidence="4" id="KW-0788">Thiol protease</keyword>
<evidence type="ECO:0000313" key="6">
    <source>
        <dbReference type="EMBL" id="PVU90776.1"/>
    </source>
</evidence>